<gene>
    <name evidence="1" type="ORF">G0028_03725</name>
</gene>
<dbReference type="OrthoDB" id="1274311at2"/>
<sequence>MQKQLLISLMIFSLFACSEPQKSKVDPELEKIALPNSKNENTSELNQQLTFEDIPNQKTQYETIEANNINENEVLMNALQVKLLKQNFELFESESGKNWSENDCDLNKVLQVKGEGLRIYTAKSKVGIGEKKKYFPDFTMLVFGFESEAQAIQHYSTLKSAVFSNHGFCNGKTPENIVRNGNEVFYFATRAEMFRSYINEYADFIENYNSLEQSP</sequence>
<dbReference type="Proteomes" id="UP000593966">
    <property type="component" value="Chromosome"/>
</dbReference>
<dbReference type="EMBL" id="CP048659">
    <property type="protein sequence ID" value="QOW47842.1"/>
    <property type="molecule type" value="Genomic_DNA"/>
</dbReference>
<protein>
    <recommendedName>
        <fullName evidence="3">Lipoprotein</fullName>
    </recommendedName>
</protein>
<dbReference type="RefSeq" id="WP_130074229.1">
    <property type="nucleotide sequence ID" value="NZ_SEUF01000007.1"/>
</dbReference>
<dbReference type="AlphaFoldDB" id="A0A4V1W198"/>
<evidence type="ECO:0000313" key="1">
    <source>
        <dbReference type="EMBL" id="QOW47842.1"/>
    </source>
</evidence>
<accession>A0A4V1W198</accession>
<evidence type="ECO:0008006" key="3">
    <source>
        <dbReference type="Google" id="ProtNLM"/>
    </source>
</evidence>
<proteinExistence type="predicted"/>
<reference evidence="1 2" key="1">
    <citation type="submission" date="2020-02" db="EMBL/GenBank/DDBJ databases">
        <title>Tigecycline-resistant Acinetobacter species from pigs and migratory birds.</title>
        <authorList>
            <person name="Chen C."/>
            <person name="Sun J."/>
            <person name="Liao X.-P."/>
            <person name="Liu Y.-H."/>
        </authorList>
    </citation>
    <scope>NUCLEOTIDE SEQUENCE [LARGE SCALE GENOMIC DNA]</scope>
    <source>
        <strain evidence="1 2">YH12207_T</strain>
    </source>
</reference>
<organism evidence="1 2">
    <name type="scientific">Acinetobacter piscicola</name>
    <dbReference type="NCBI Taxonomy" id="2006115"/>
    <lineage>
        <taxon>Bacteria</taxon>
        <taxon>Pseudomonadati</taxon>
        <taxon>Pseudomonadota</taxon>
        <taxon>Gammaproteobacteria</taxon>
        <taxon>Moraxellales</taxon>
        <taxon>Moraxellaceae</taxon>
        <taxon>Acinetobacter</taxon>
    </lineage>
</organism>
<keyword evidence="2" id="KW-1185">Reference proteome</keyword>
<dbReference type="PROSITE" id="PS51257">
    <property type="entry name" value="PROKAR_LIPOPROTEIN"/>
    <property type="match status" value="1"/>
</dbReference>
<evidence type="ECO:0000313" key="2">
    <source>
        <dbReference type="Proteomes" id="UP000593966"/>
    </source>
</evidence>
<name>A0A4V1W198_9GAMM</name>